<evidence type="ECO:0000256" key="1">
    <source>
        <dbReference type="ARBA" id="ARBA00010243"/>
    </source>
</evidence>
<keyword evidence="2" id="KW-0645">Protease</keyword>
<evidence type="ECO:0000259" key="8">
    <source>
        <dbReference type="PROSITE" id="PS50249"/>
    </source>
</evidence>
<dbReference type="RefSeq" id="WP_118922920.1">
    <property type="nucleotide sequence ID" value="NZ_QWEG01000012.1"/>
</dbReference>
<dbReference type="InterPro" id="IPR025657">
    <property type="entry name" value="RadC_JAB"/>
</dbReference>
<keyword evidence="5" id="KW-0862">Zinc</keyword>
<organism evidence="9 10">
    <name type="scientific">Neobacillus notoginsengisoli</name>
    <dbReference type="NCBI Taxonomy" id="1578198"/>
    <lineage>
        <taxon>Bacteria</taxon>
        <taxon>Bacillati</taxon>
        <taxon>Bacillota</taxon>
        <taxon>Bacilli</taxon>
        <taxon>Bacillales</taxon>
        <taxon>Bacillaceae</taxon>
        <taxon>Neobacillus</taxon>
    </lineage>
</organism>
<dbReference type="NCBIfam" id="NF000642">
    <property type="entry name" value="PRK00024.1"/>
    <property type="match status" value="1"/>
</dbReference>
<proteinExistence type="inferred from homology"/>
<evidence type="ECO:0000256" key="6">
    <source>
        <dbReference type="ARBA" id="ARBA00023049"/>
    </source>
</evidence>
<dbReference type="InterPro" id="IPR001405">
    <property type="entry name" value="UPF0758"/>
</dbReference>
<dbReference type="InterPro" id="IPR037518">
    <property type="entry name" value="MPN"/>
</dbReference>
<gene>
    <name evidence="9" type="primary">radC</name>
    <name evidence="9" type="ORF">D1B31_17785</name>
</gene>
<reference evidence="9 10" key="1">
    <citation type="journal article" date="2017" name="Int. J. Syst. Evol. Microbiol.">
        <title>Bacillus notoginsengisoli sp. nov., a novel bacterium isolated from the rhizosphere of Panax notoginseng.</title>
        <authorList>
            <person name="Zhang M.Y."/>
            <person name="Cheng J."/>
            <person name="Cai Y."/>
            <person name="Zhang T.Y."/>
            <person name="Wu Y.Y."/>
            <person name="Manikprabhu D."/>
            <person name="Li W.J."/>
            <person name="Zhang Y.X."/>
        </authorList>
    </citation>
    <scope>NUCLEOTIDE SEQUENCE [LARGE SCALE GENOMIC DNA]</scope>
    <source>
        <strain evidence="9 10">JCM 30743</strain>
    </source>
</reference>
<dbReference type="PANTHER" id="PTHR30471:SF3">
    <property type="entry name" value="UPF0758 PROTEIN YEES-RELATED"/>
    <property type="match status" value="1"/>
</dbReference>
<dbReference type="Gene3D" id="3.40.140.10">
    <property type="entry name" value="Cytidine Deaminase, domain 2"/>
    <property type="match status" value="1"/>
</dbReference>
<evidence type="ECO:0000256" key="5">
    <source>
        <dbReference type="ARBA" id="ARBA00022833"/>
    </source>
</evidence>
<feature type="domain" description="MPN" evidence="8">
    <location>
        <begin position="92"/>
        <end position="213"/>
    </location>
</feature>
<dbReference type="AlphaFoldDB" id="A0A417YQ81"/>
<dbReference type="Pfam" id="PF04002">
    <property type="entry name" value="RadC"/>
    <property type="match status" value="1"/>
</dbReference>
<evidence type="ECO:0000313" key="10">
    <source>
        <dbReference type="Proteomes" id="UP000284416"/>
    </source>
</evidence>
<keyword evidence="10" id="KW-1185">Reference proteome</keyword>
<dbReference type="NCBIfam" id="TIGR00608">
    <property type="entry name" value="radc"/>
    <property type="match status" value="1"/>
</dbReference>
<dbReference type="CDD" id="cd08071">
    <property type="entry name" value="MPN_DUF2466"/>
    <property type="match status" value="1"/>
</dbReference>
<evidence type="ECO:0000256" key="4">
    <source>
        <dbReference type="ARBA" id="ARBA00022801"/>
    </source>
</evidence>
<name>A0A417YQ81_9BACI</name>
<protein>
    <submittedName>
        <fullName evidence="9">DNA repair protein RadC</fullName>
    </submittedName>
</protein>
<keyword evidence="6" id="KW-0482">Metalloprotease</keyword>
<sequence length="213" mass="23297">MNKHFAIAKEELLFYGTENTSLQNLLAVLIGSKANPSITGQLASLGVKGLSSLSKEELLQYEGVGESAANRILASLGLAGLMNKYKIENKYTIRSPEDAARLFSDMSILDQEQFEVVFLNTKNVVIGRKTIFKGTLNASIVHPRDVFREALKLSAASIIVAHQHPSGDPTPSREDIEISKRLAEVGKLMGIDLLDHIIIGSGRFRSIKELGHL</sequence>
<dbReference type="PANTHER" id="PTHR30471">
    <property type="entry name" value="DNA REPAIR PROTEIN RADC"/>
    <property type="match status" value="1"/>
</dbReference>
<keyword evidence="3" id="KW-0479">Metal-binding</keyword>
<comment type="similarity">
    <text evidence="1 7">Belongs to the UPF0758 family.</text>
</comment>
<accession>A0A417YQ81</accession>
<dbReference type="GO" id="GO:0006508">
    <property type="term" value="P:proteolysis"/>
    <property type="evidence" value="ECO:0007669"/>
    <property type="project" value="UniProtKB-KW"/>
</dbReference>
<dbReference type="OrthoDB" id="9804482at2"/>
<evidence type="ECO:0000256" key="7">
    <source>
        <dbReference type="RuleBase" id="RU003797"/>
    </source>
</evidence>
<evidence type="ECO:0000256" key="3">
    <source>
        <dbReference type="ARBA" id="ARBA00022723"/>
    </source>
</evidence>
<evidence type="ECO:0000313" key="9">
    <source>
        <dbReference type="EMBL" id="RHW35943.1"/>
    </source>
</evidence>
<keyword evidence="4" id="KW-0378">Hydrolase</keyword>
<dbReference type="Proteomes" id="UP000284416">
    <property type="component" value="Unassembled WGS sequence"/>
</dbReference>
<dbReference type="PROSITE" id="PS50249">
    <property type="entry name" value="MPN"/>
    <property type="match status" value="1"/>
</dbReference>
<dbReference type="GO" id="GO:0046872">
    <property type="term" value="F:metal ion binding"/>
    <property type="evidence" value="ECO:0007669"/>
    <property type="project" value="UniProtKB-KW"/>
</dbReference>
<dbReference type="EMBL" id="QWEG01000012">
    <property type="protein sequence ID" value="RHW35943.1"/>
    <property type="molecule type" value="Genomic_DNA"/>
</dbReference>
<dbReference type="GO" id="GO:0008237">
    <property type="term" value="F:metallopeptidase activity"/>
    <property type="evidence" value="ECO:0007669"/>
    <property type="project" value="UniProtKB-KW"/>
</dbReference>
<evidence type="ECO:0000256" key="2">
    <source>
        <dbReference type="ARBA" id="ARBA00022670"/>
    </source>
</evidence>
<comment type="caution">
    <text evidence="9">The sequence shown here is derived from an EMBL/GenBank/DDBJ whole genome shotgun (WGS) entry which is preliminary data.</text>
</comment>